<dbReference type="Pfam" id="PF04972">
    <property type="entry name" value="BON"/>
    <property type="match status" value="2"/>
</dbReference>
<dbReference type="InterPro" id="IPR014004">
    <property type="entry name" value="Transpt-assoc_nodulatn_dom_bac"/>
</dbReference>
<dbReference type="RefSeq" id="WP_214212989.1">
    <property type="nucleotide sequence ID" value="NZ_JABBFO010000005.1"/>
</dbReference>
<dbReference type="InterPro" id="IPR007055">
    <property type="entry name" value="BON_dom"/>
</dbReference>
<protein>
    <submittedName>
        <fullName evidence="2">BON domain-containing protein</fullName>
    </submittedName>
</protein>
<dbReference type="EMBL" id="JABBFO010000005">
    <property type="protein sequence ID" value="MBT0727098.1"/>
    <property type="molecule type" value="Genomic_DNA"/>
</dbReference>
<dbReference type="PANTHER" id="PTHR34606">
    <property type="entry name" value="BON DOMAIN-CONTAINING PROTEIN"/>
    <property type="match status" value="1"/>
</dbReference>
<feature type="domain" description="BON" evidence="1">
    <location>
        <begin position="46"/>
        <end position="114"/>
    </location>
</feature>
<sequence length="193" mass="21155">MKAKLIINTVAIILLSLGVLDSLKVAAQQNPSLVSQSVDHVDGFLSDTTVTAKVKAAILDNKKIHVSSLSVKTEQGQVTVSGFVPDWQEKNLISVQVPKIAGVKQLDNRVRVRRSHENSVRVYASDVATTSEAMMRLFADKQINTRDVHVATRHGEVFLTGTVPSQSEKQQVEKLVEEISGVLKVNNELKVPH</sequence>
<evidence type="ECO:0000259" key="1">
    <source>
        <dbReference type="PROSITE" id="PS50914"/>
    </source>
</evidence>
<dbReference type="PROSITE" id="PS50914">
    <property type="entry name" value="BON"/>
    <property type="match status" value="2"/>
</dbReference>
<dbReference type="PANTHER" id="PTHR34606:SF16">
    <property type="entry name" value="BON DOMAIN-CONTAINING PROTEIN"/>
    <property type="match status" value="1"/>
</dbReference>
<feature type="domain" description="BON" evidence="1">
    <location>
        <begin position="125"/>
        <end position="193"/>
    </location>
</feature>
<organism evidence="2 3">
    <name type="scientific">Rosenbergiella australiborealis</name>
    <dbReference type="NCBI Taxonomy" id="1544696"/>
    <lineage>
        <taxon>Bacteria</taxon>
        <taxon>Pseudomonadati</taxon>
        <taxon>Pseudomonadota</taxon>
        <taxon>Gammaproteobacteria</taxon>
        <taxon>Enterobacterales</taxon>
        <taxon>Erwiniaceae</taxon>
        <taxon>Rosenbergiella</taxon>
    </lineage>
</organism>
<dbReference type="Gene3D" id="3.30.1340.30">
    <property type="match status" value="2"/>
</dbReference>
<accession>A0ABS5T5R5</accession>
<dbReference type="Proteomes" id="UP000786875">
    <property type="component" value="Unassembled WGS sequence"/>
</dbReference>
<dbReference type="InterPro" id="IPR051686">
    <property type="entry name" value="Lipoprotein_DolP"/>
</dbReference>
<evidence type="ECO:0000313" key="2">
    <source>
        <dbReference type="EMBL" id="MBT0727098.1"/>
    </source>
</evidence>
<proteinExistence type="predicted"/>
<name>A0ABS5T5R5_9GAMM</name>
<reference evidence="2 3" key="1">
    <citation type="submission" date="2020-04" db="EMBL/GenBank/DDBJ databases">
        <title>Genome sequencing of Rosenbergiella species.</title>
        <authorList>
            <person name="Alvarez-Perez S."/>
            <person name="Lievens B."/>
        </authorList>
    </citation>
    <scope>NUCLEOTIDE SEQUENCE [LARGE SCALE GENOMIC DNA]</scope>
    <source>
        <strain evidence="2 3">CdVSA20.1</strain>
    </source>
</reference>
<comment type="caution">
    <text evidence="2">The sequence shown here is derived from an EMBL/GenBank/DDBJ whole genome shotgun (WGS) entry which is preliminary data.</text>
</comment>
<dbReference type="SMART" id="SM00749">
    <property type="entry name" value="BON"/>
    <property type="match status" value="2"/>
</dbReference>
<keyword evidence="3" id="KW-1185">Reference proteome</keyword>
<evidence type="ECO:0000313" key="3">
    <source>
        <dbReference type="Proteomes" id="UP000786875"/>
    </source>
</evidence>
<gene>
    <name evidence="2" type="ORF">HGT73_06830</name>
</gene>